<evidence type="ECO:0000256" key="3">
    <source>
        <dbReference type="ARBA" id="ARBA00022475"/>
    </source>
</evidence>
<keyword evidence="5 7" id="KW-1133">Transmembrane helix</keyword>
<gene>
    <name evidence="9" type="ORF">CLV30_111128</name>
</gene>
<protein>
    <submittedName>
        <fullName evidence="9">Carbohydrate ABC transporter membrane protein 1 (CUT1 family)</fullName>
    </submittedName>
</protein>
<dbReference type="CDD" id="cd06261">
    <property type="entry name" value="TM_PBP2"/>
    <property type="match status" value="1"/>
</dbReference>
<name>A0A2P8DYA2_9ACTN</name>
<dbReference type="InterPro" id="IPR050809">
    <property type="entry name" value="UgpAE/MalFG_permease"/>
</dbReference>
<proteinExistence type="inferred from homology"/>
<dbReference type="InterPro" id="IPR035906">
    <property type="entry name" value="MetI-like_sf"/>
</dbReference>
<evidence type="ECO:0000313" key="10">
    <source>
        <dbReference type="Proteomes" id="UP000243528"/>
    </source>
</evidence>
<dbReference type="GO" id="GO:0055085">
    <property type="term" value="P:transmembrane transport"/>
    <property type="evidence" value="ECO:0007669"/>
    <property type="project" value="InterPro"/>
</dbReference>
<evidence type="ECO:0000256" key="1">
    <source>
        <dbReference type="ARBA" id="ARBA00004651"/>
    </source>
</evidence>
<dbReference type="Proteomes" id="UP000243528">
    <property type="component" value="Unassembled WGS sequence"/>
</dbReference>
<dbReference type="GO" id="GO:0005886">
    <property type="term" value="C:plasma membrane"/>
    <property type="evidence" value="ECO:0007669"/>
    <property type="project" value="UniProtKB-SubCell"/>
</dbReference>
<dbReference type="Pfam" id="PF00528">
    <property type="entry name" value="BPD_transp_1"/>
    <property type="match status" value="1"/>
</dbReference>
<feature type="transmembrane region" description="Helical" evidence="7">
    <location>
        <begin position="219"/>
        <end position="239"/>
    </location>
</feature>
<dbReference type="Gene3D" id="1.10.3720.10">
    <property type="entry name" value="MetI-like"/>
    <property type="match status" value="1"/>
</dbReference>
<organism evidence="9 10">
    <name type="scientific">Haloactinopolyspora alba</name>
    <dbReference type="NCBI Taxonomy" id="648780"/>
    <lineage>
        <taxon>Bacteria</taxon>
        <taxon>Bacillati</taxon>
        <taxon>Actinomycetota</taxon>
        <taxon>Actinomycetes</taxon>
        <taxon>Jiangellales</taxon>
        <taxon>Jiangellaceae</taxon>
        <taxon>Haloactinopolyspora</taxon>
    </lineage>
</organism>
<evidence type="ECO:0000256" key="2">
    <source>
        <dbReference type="ARBA" id="ARBA00022448"/>
    </source>
</evidence>
<dbReference type="PROSITE" id="PS50928">
    <property type="entry name" value="ABC_TM1"/>
    <property type="match status" value="1"/>
</dbReference>
<comment type="caution">
    <text evidence="9">The sequence shown here is derived from an EMBL/GenBank/DDBJ whole genome shotgun (WGS) entry which is preliminary data.</text>
</comment>
<evidence type="ECO:0000256" key="4">
    <source>
        <dbReference type="ARBA" id="ARBA00022692"/>
    </source>
</evidence>
<comment type="subcellular location">
    <subcellularLocation>
        <location evidence="1 7">Cell membrane</location>
        <topology evidence="1 7">Multi-pass membrane protein</topology>
    </subcellularLocation>
</comment>
<feature type="transmembrane region" description="Helical" evidence="7">
    <location>
        <begin position="271"/>
        <end position="296"/>
    </location>
</feature>
<evidence type="ECO:0000256" key="7">
    <source>
        <dbReference type="RuleBase" id="RU363032"/>
    </source>
</evidence>
<dbReference type="AlphaFoldDB" id="A0A2P8DYA2"/>
<keyword evidence="2 7" id="KW-0813">Transport</keyword>
<comment type="similarity">
    <text evidence="7">Belongs to the binding-protein-dependent transport system permease family.</text>
</comment>
<dbReference type="EMBL" id="PYGE01000011">
    <property type="protein sequence ID" value="PSL02173.1"/>
    <property type="molecule type" value="Genomic_DNA"/>
</dbReference>
<keyword evidence="3" id="KW-1003">Cell membrane</keyword>
<feature type="transmembrane region" description="Helical" evidence="7">
    <location>
        <begin position="21"/>
        <end position="45"/>
    </location>
</feature>
<feature type="domain" description="ABC transmembrane type-1" evidence="8">
    <location>
        <begin position="78"/>
        <end position="294"/>
    </location>
</feature>
<evidence type="ECO:0000256" key="5">
    <source>
        <dbReference type="ARBA" id="ARBA00022989"/>
    </source>
</evidence>
<evidence type="ECO:0000313" key="9">
    <source>
        <dbReference type="EMBL" id="PSL02173.1"/>
    </source>
</evidence>
<feature type="transmembrane region" description="Helical" evidence="7">
    <location>
        <begin position="167"/>
        <end position="188"/>
    </location>
</feature>
<sequence length="300" mass="33399">MVDAVSSRRRAGIVTRRNRRGLWYVMPALAMTLVFFTTPLLGTMWTSLHDWPLYGDSTFIGMDNYRTAWNDPAFWSTLLFTVQFMAAVTLIGVIVSFGLALIVRTPRRGVGLLRTAYFLPVTVGYAAAGFLWFYLLDGRVGVVNDVLLRLGIVDAPVQWLADVDTSFWAIVAMSVWKSAGFGMVIFLIGMQAIPNELYEAFRVDGANGRQTVRHLTIPLLRNNFALVMVLNVALNMLAFDQFYAMTGGGPNGETVTAVYNVFLNAFEYQKLGYGSALAMMLLVVLALVSFAQLAIFRRRT</sequence>
<dbReference type="OrthoDB" id="145927at2"/>
<keyword evidence="4 7" id="KW-0812">Transmembrane</keyword>
<dbReference type="InterPro" id="IPR000515">
    <property type="entry name" value="MetI-like"/>
</dbReference>
<dbReference type="SUPFAM" id="SSF161098">
    <property type="entry name" value="MetI-like"/>
    <property type="match status" value="1"/>
</dbReference>
<reference evidence="9 10" key="1">
    <citation type="submission" date="2018-03" db="EMBL/GenBank/DDBJ databases">
        <title>Genomic Encyclopedia of Archaeal and Bacterial Type Strains, Phase II (KMG-II): from individual species to whole genera.</title>
        <authorList>
            <person name="Goeker M."/>
        </authorList>
    </citation>
    <scope>NUCLEOTIDE SEQUENCE [LARGE SCALE GENOMIC DNA]</scope>
    <source>
        <strain evidence="9 10">DSM 45211</strain>
    </source>
</reference>
<accession>A0A2P8DYA2</accession>
<feature type="transmembrane region" description="Helical" evidence="7">
    <location>
        <begin position="73"/>
        <end position="103"/>
    </location>
</feature>
<keyword evidence="10" id="KW-1185">Reference proteome</keyword>
<dbReference type="PANTHER" id="PTHR43227:SF8">
    <property type="entry name" value="DIACETYLCHITOBIOSE UPTAKE SYSTEM PERMEASE PROTEIN DASB"/>
    <property type="match status" value="1"/>
</dbReference>
<keyword evidence="6 7" id="KW-0472">Membrane</keyword>
<evidence type="ECO:0000259" key="8">
    <source>
        <dbReference type="PROSITE" id="PS50928"/>
    </source>
</evidence>
<evidence type="ECO:0000256" key="6">
    <source>
        <dbReference type="ARBA" id="ARBA00023136"/>
    </source>
</evidence>
<feature type="transmembrane region" description="Helical" evidence="7">
    <location>
        <begin position="115"/>
        <end position="135"/>
    </location>
</feature>
<dbReference type="RefSeq" id="WP_106538171.1">
    <property type="nucleotide sequence ID" value="NZ_PYGE01000011.1"/>
</dbReference>
<dbReference type="PANTHER" id="PTHR43227">
    <property type="entry name" value="BLL4140 PROTEIN"/>
    <property type="match status" value="1"/>
</dbReference>